<proteinExistence type="inferred from homology"/>
<evidence type="ECO:0000256" key="5">
    <source>
        <dbReference type="ARBA" id="ARBA00022475"/>
    </source>
</evidence>
<dbReference type="SUPFAM" id="SSF161098">
    <property type="entry name" value="MetI-like"/>
    <property type="match status" value="1"/>
</dbReference>
<dbReference type="Gene3D" id="1.10.3720.10">
    <property type="entry name" value="MetI-like"/>
    <property type="match status" value="1"/>
</dbReference>
<keyword evidence="4 10" id="KW-0813">Transport</keyword>
<dbReference type="RefSeq" id="WP_006967273.1">
    <property type="nucleotide sequence ID" value="NZ_APJX01000007.1"/>
</dbReference>
<evidence type="ECO:0000259" key="11">
    <source>
        <dbReference type="PROSITE" id="PS50928"/>
    </source>
</evidence>
<dbReference type="Proteomes" id="UP000014216">
    <property type="component" value="Unassembled WGS sequence"/>
</dbReference>
<dbReference type="CDD" id="cd06261">
    <property type="entry name" value="TM_PBP2"/>
    <property type="match status" value="1"/>
</dbReference>
<comment type="subcellular location">
    <subcellularLocation>
        <location evidence="2">Cell inner membrane</location>
        <topology evidence="2">Multi-pass membrane protein</topology>
    </subcellularLocation>
    <subcellularLocation>
        <location evidence="10">Cell membrane</location>
        <topology evidence="10">Multi-pass membrane protein</topology>
    </subcellularLocation>
</comment>
<keyword evidence="13" id="KW-1185">Reference proteome</keyword>
<dbReference type="Pfam" id="PF00528">
    <property type="entry name" value="BPD_transp_1"/>
    <property type="match status" value="1"/>
</dbReference>
<keyword evidence="6 10" id="KW-0812">Transmembrane</keyword>
<keyword evidence="9 10" id="KW-0472">Membrane</keyword>
<keyword evidence="8 10" id="KW-1133">Transmembrane helix</keyword>
<organism evidence="12 13">
    <name type="scientific">Desulfotignum phosphitoxidans DSM 13687</name>
    <dbReference type="NCBI Taxonomy" id="1286635"/>
    <lineage>
        <taxon>Bacteria</taxon>
        <taxon>Pseudomonadati</taxon>
        <taxon>Thermodesulfobacteriota</taxon>
        <taxon>Desulfobacteria</taxon>
        <taxon>Desulfobacterales</taxon>
        <taxon>Desulfobacteraceae</taxon>
        <taxon>Desulfotignum</taxon>
    </lineage>
</organism>
<evidence type="ECO:0000256" key="2">
    <source>
        <dbReference type="ARBA" id="ARBA00004429"/>
    </source>
</evidence>
<dbReference type="PATRIC" id="fig|1286635.3.peg.3418"/>
<comment type="caution">
    <text evidence="12">The sequence shown here is derived from an EMBL/GenBank/DDBJ whole genome shotgun (WGS) entry which is preliminary data.</text>
</comment>
<protein>
    <submittedName>
        <fullName evidence="12">Polar amino acid ABC transporter, inner membrane subunit</fullName>
    </submittedName>
</protein>
<evidence type="ECO:0000256" key="8">
    <source>
        <dbReference type="ARBA" id="ARBA00022989"/>
    </source>
</evidence>
<evidence type="ECO:0000256" key="7">
    <source>
        <dbReference type="ARBA" id="ARBA00022970"/>
    </source>
</evidence>
<comment type="function">
    <text evidence="1">Part of the binding-protein-dependent transport system for glutamine; probably responsible for the translocation of the substrate across the membrane.</text>
</comment>
<dbReference type="PANTHER" id="PTHR30614:SF20">
    <property type="entry name" value="GLUTAMINE TRANSPORT SYSTEM PERMEASE PROTEIN GLNP"/>
    <property type="match status" value="1"/>
</dbReference>
<dbReference type="InterPro" id="IPR010065">
    <property type="entry name" value="AA_ABC_transptr_permease_3TM"/>
</dbReference>
<sequence length="294" mass="32660">MLNKSVKPLTLVDLAVVLAVTAGVFFFFVRMVQVLDYHWDWQAIPGYFLFKDPETGRFHANMLLQGFGTTLKLSIWSMGIAFVLGTLSGIMGARGGFIGQMISRFYVETVRNIPSLVLVILFYYFVSSQFLDALGLDQWVRNQSAPVTRAISLLLAESGQINAFVSAAAALAIYEGAYISEIVRGGINGVSGGQWEAAWSLGLSSFNTFRLVILPQAFRRAAFPLAGQFISTIKDSAIVSVISVQELTFQGMELMAATFLTFEIWITITLLYFILTFSLSRTISFFEKRMAIRQ</sequence>
<dbReference type="InterPro" id="IPR000515">
    <property type="entry name" value="MetI-like"/>
</dbReference>
<evidence type="ECO:0000313" key="13">
    <source>
        <dbReference type="Proteomes" id="UP000014216"/>
    </source>
</evidence>
<evidence type="ECO:0000256" key="4">
    <source>
        <dbReference type="ARBA" id="ARBA00022448"/>
    </source>
</evidence>
<reference evidence="12 13" key="1">
    <citation type="journal article" date="2013" name="Genome Announc.">
        <title>Draft Genome Sequence of Desulfotignum phosphitoxidans DSM 13687 Strain FiPS-3.</title>
        <authorList>
            <person name="Poehlein A."/>
            <person name="Daniel R."/>
            <person name="Simeonova D.D."/>
        </authorList>
    </citation>
    <scope>NUCLEOTIDE SEQUENCE [LARGE SCALE GENOMIC DNA]</scope>
    <source>
        <strain evidence="12 13">DSM 13687</strain>
    </source>
</reference>
<evidence type="ECO:0000256" key="1">
    <source>
        <dbReference type="ARBA" id="ARBA00003159"/>
    </source>
</evidence>
<dbReference type="GO" id="GO:0022857">
    <property type="term" value="F:transmembrane transporter activity"/>
    <property type="evidence" value="ECO:0007669"/>
    <property type="project" value="InterPro"/>
</dbReference>
<evidence type="ECO:0000313" key="12">
    <source>
        <dbReference type="EMBL" id="EMS78765.1"/>
    </source>
</evidence>
<feature type="transmembrane region" description="Helical" evidence="10">
    <location>
        <begin position="105"/>
        <end position="126"/>
    </location>
</feature>
<keyword evidence="5" id="KW-1003">Cell membrane</keyword>
<keyword evidence="7" id="KW-0029">Amino-acid transport</keyword>
<evidence type="ECO:0000256" key="3">
    <source>
        <dbReference type="ARBA" id="ARBA00010072"/>
    </source>
</evidence>
<accession>S0FVN3</accession>
<dbReference type="NCBIfam" id="TIGR01726">
    <property type="entry name" value="HEQRo_perm_3TM"/>
    <property type="match status" value="1"/>
</dbReference>
<evidence type="ECO:0000256" key="10">
    <source>
        <dbReference type="RuleBase" id="RU363032"/>
    </source>
</evidence>
<feature type="transmembrane region" description="Helical" evidence="10">
    <location>
        <begin position="12"/>
        <end position="32"/>
    </location>
</feature>
<dbReference type="InterPro" id="IPR035906">
    <property type="entry name" value="MetI-like_sf"/>
</dbReference>
<evidence type="ECO:0000256" key="6">
    <source>
        <dbReference type="ARBA" id="ARBA00022692"/>
    </source>
</evidence>
<feature type="transmembrane region" description="Helical" evidence="10">
    <location>
        <begin position="254"/>
        <end position="279"/>
    </location>
</feature>
<evidence type="ECO:0000256" key="9">
    <source>
        <dbReference type="ARBA" id="ARBA00023136"/>
    </source>
</evidence>
<dbReference type="EMBL" id="APJX01000007">
    <property type="protein sequence ID" value="EMS78765.1"/>
    <property type="molecule type" value="Genomic_DNA"/>
</dbReference>
<dbReference type="AlphaFoldDB" id="S0FVN3"/>
<name>S0FVN3_9BACT</name>
<dbReference type="InterPro" id="IPR043429">
    <property type="entry name" value="ArtM/GltK/GlnP/TcyL/YhdX-like"/>
</dbReference>
<gene>
    <name evidence="12" type="ORF">Dpo_7c02410</name>
</gene>
<dbReference type="GO" id="GO:0043190">
    <property type="term" value="C:ATP-binding cassette (ABC) transporter complex"/>
    <property type="evidence" value="ECO:0007669"/>
    <property type="project" value="InterPro"/>
</dbReference>
<dbReference type="PROSITE" id="PS50928">
    <property type="entry name" value="ABC_TM1"/>
    <property type="match status" value="1"/>
</dbReference>
<feature type="domain" description="ABC transmembrane type-1" evidence="11">
    <location>
        <begin position="67"/>
        <end position="283"/>
    </location>
</feature>
<dbReference type="GO" id="GO:0006865">
    <property type="term" value="P:amino acid transport"/>
    <property type="evidence" value="ECO:0007669"/>
    <property type="project" value="UniProtKB-KW"/>
</dbReference>
<comment type="similarity">
    <text evidence="3">Belongs to the binding-protein-dependent transport system permease family. HisMQ subfamily.</text>
</comment>
<dbReference type="PANTHER" id="PTHR30614">
    <property type="entry name" value="MEMBRANE COMPONENT OF AMINO ACID ABC TRANSPORTER"/>
    <property type="match status" value="1"/>
</dbReference>
<feature type="transmembrane region" description="Helical" evidence="10">
    <location>
        <begin position="73"/>
        <end position="93"/>
    </location>
</feature>